<comment type="caution">
    <text evidence="8">The sequence shown here is derived from an EMBL/GenBank/DDBJ whole genome shotgun (WGS) entry which is preliminary data.</text>
</comment>
<dbReference type="Pfam" id="PF09335">
    <property type="entry name" value="VTT_dom"/>
    <property type="match status" value="1"/>
</dbReference>
<evidence type="ECO:0000256" key="6">
    <source>
        <dbReference type="SAM" id="Phobius"/>
    </source>
</evidence>
<evidence type="ECO:0000259" key="7">
    <source>
        <dbReference type="Pfam" id="PF09335"/>
    </source>
</evidence>
<dbReference type="PANTHER" id="PTHR42709:SF6">
    <property type="entry name" value="UNDECAPRENYL PHOSPHATE TRANSPORTER A"/>
    <property type="match status" value="1"/>
</dbReference>
<feature type="domain" description="VTT" evidence="7">
    <location>
        <begin position="38"/>
        <end position="167"/>
    </location>
</feature>
<keyword evidence="2" id="KW-1003">Cell membrane</keyword>
<evidence type="ECO:0000256" key="3">
    <source>
        <dbReference type="ARBA" id="ARBA00022692"/>
    </source>
</evidence>
<organism evidence="8 9">
    <name type="scientific">Candidatus Curtissbacteria bacterium RIFOXYA1_FULL_41_14</name>
    <dbReference type="NCBI Taxonomy" id="1797737"/>
    <lineage>
        <taxon>Bacteria</taxon>
        <taxon>Candidatus Curtissiibacteriota</taxon>
    </lineage>
</organism>
<dbReference type="EMBL" id="MFCA01000026">
    <property type="protein sequence ID" value="OGE01478.1"/>
    <property type="molecule type" value="Genomic_DNA"/>
</dbReference>
<dbReference type="GO" id="GO:0005886">
    <property type="term" value="C:plasma membrane"/>
    <property type="evidence" value="ECO:0007669"/>
    <property type="project" value="UniProtKB-SubCell"/>
</dbReference>
<dbReference type="AlphaFoldDB" id="A0A1F5HBJ9"/>
<evidence type="ECO:0000256" key="5">
    <source>
        <dbReference type="ARBA" id="ARBA00023136"/>
    </source>
</evidence>
<dbReference type="InterPro" id="IPR051311">
    <property type="entry name" value="DedA_domain"/>
</dbReference>
<comment type="subcellular location">
    <subcellularLocation>
        <location evidence="1">Cell membrane</location>
        <topology evidence="1">Multi-pass membrane protein</topology>
    </subcellularLocation>
</comment>
<evidence type="ECO:0000256" key="4">
    <source>
        <dbReference type="ARBA" id="ARBA00022989"/>
    </source>
</evidence>
<feature type="transmembrane region" description="Helical" evidence="6">
    <location>
        <begin position="148"/>
        <end position="168"/>
    </location>
</feature>
<evidence type="ECO:0000256" key="2">
    <source>
        <dbReference type="ARBA" id="ARBA00022475"/>
    </source>
</evidence>
<dbReference type="PANTHER" id="PTHR42709">
    <property type="entry name" value="ALKALINE PHOSPHATASE LIKE PROTEIN"/>
    <property type="match status" value="1"/>
</dbReference>
<gene>
    <name evidence="8" type="ORF">A2196_03190</name>
</gene>
<protein>
    <recommendedName>
        <fullName evidence="7">VTT domain-containing protein</fullName>
    </recommendedName>
</protein>
<sequence length="214" mass="24152">MEQSFLETIVFWVMDIISNLGYPGVFLLMTAESALIPIPSEIIMPFSGFLVSEGRFDFWLVVLMGASGNLAGSWLAYSLGYFGEKSLVRKIIVKYGKFILLTEEEYDQALRLFSKYGQWLAAAARVLPAIRTVISLPAGVAKLSFWRFSALTFFGSFVWSAFLAYLGLILGENWESIRPYFRKFDIVIILATIILVGAYLYHKLHKSKVSAKKT</sequence>
<keyword evidence="5 6" id="KW-0472">Membrane</keyword>
<feature type="transmembrane region" description="Helical" evidence="6">
    <location>
        <begin position="180"/>
        <end position="201"/>
    </location>
</feature>
<keyword evidence="3 6" id="KW-0812">Transmembrane</keyword>
<reference evidence="8 9" key="1">
    <citation type="journal article" date="2016" name="Nat. Commun.">
        <title>Thousands of microbial genomes shed light on interconnected biogeochemical processes in an aquifer system.</title>
        <authorList>
            <person name="Anantharaman K."/>
            <person name="Brown C.T."/>
            <person name="Hug L.A."/>
            <person name="Sharon I."/>
            <person name="Castelle C.J."/>
            <person name="Probst A.J."/>
            <person name="Thomas B.C."/>
            <person name="Singh A."/>
            <person name="Wilkins M.J."/>
            <person name="Karaoz U."/>
            <person name="Brodie E.L."/>
            <person name="Williams K.H."/>
            <person name="Hubbard S.S."/>
            <person name="Banfield J.F."/>
        </authorList>
    </citation>
    <scope>NUCLEOTIDE SEQUENCE [LARGE SCALE GENOMIC DNA]</scope>
</reference>
<evidence type="ECO:0000313" key="9">
    <source>
        <dbReference type="Proteomes" id="UP000176751"/>
    </source>
</evidence>
<proteinExistence type="predicted"/>
<name>A0A1F5HBJ9_9BACT</name>
<evidence type="ECO:0000313" key="8">
    <source>
        <dbReference type="EMBL" id="OGE01478.1"/>
    </source>
</evidence>
<feature type="transmembrane region" description="Helical" evidence="6">
    <location>
        <begin position="20"/>
        <end position="38"/>
    </location>
</feature>
<dbReference type="Proteomes" id="UP000176751">
    <property type="component" value="Unassembled WGS sequence"/>
</dbReference>
<dbReference type="InterPro" id="IPR032816">
    <property type="entry name" value="VTT_dom"/>
</dbReference>
<keyword evidence="4 6" id="KW-1133">Transmembrane helix</keyword>
<dbReference type="STRING" id="1797737.A2196_03190"/>
<feature type="transmembrane region" description="Helical" evidence="6">
    <location>
        <begin position="58"/>
        <end position="77"/>
    </location>
</feature>
<accession>A0A1F5HBJ9</accession>
<evidence type="ECO:0000256" key="1">
    <source>
        <dbReference type="ARBA" id="ARBA00004651"/>
    </source>
</evidence>